<dbReference type="GO" id="GO:0006417">
    <property type="term" value="P:regulation of translation"/>
    <property type="evidence" value="ECO:0007669"/>
    <property type="project" value="UniProtKB-KW"/>
</dbReference>
<dbReference type="SUPFAM" id="SSF82171">
    <property type="entry name" value="DPP6 N-terminal domain-like"/>
    <property type="match status" value="1"/>
</dbReference>
<evidence type="ECO:0000256" key="8">
    <source>
        <dbReference type="SAM" id="MobiDB-lite"/>
    </source>
</evidence>
<feature type="domain" description="Ig-like" evidence="9">
    <location>
        <begin position="234"/>
        <end position="334"/>
    </location>
</feature>
<evidence type="ECO:0000256" key="3">
    <source>
        <dbReference type="ARBA" id="ARBA00022540"/>
    </source>
</evidence>
<keyword evidence="7" id="KW-0648">Protein biosynthesis</keyword>
<dbReference type="PROSITE" id="PS50835">
    <property type="entry name" value="IG_LIKE"/>
    <property type="match status" value="1"/>
</dbReference>
<keyword evidence="5" id="KW-0677">Repeat</keyword>
<dbReference type="AlphaFoldDB" id="A0AAW2YSW9"/>
<dbReference type="GO" id="GO:0003729">
    <property type="term" value="F:mRNA binding"/>
    <property type="evidence" value="ECO:0007669"/>
    <property type="project" value="TreeGrafter"/>
</dbReference>
<evidence type="ECO:0000256" key="1">
    <source>
        <dbReference type="ARBA" id="ARBA00009573"/>
    </source>
</evidence>
<dbReference type="InterPro" id="IPR013979">
    <property type="entry name" value="TIF_beta_prop-like"/>
</dbReference>
<dbReference type="PANTHER" id="PTHR13227:SF0">
    <property type="entry name" value="EUKARYOTIC TRANSLATION INITIATION FACTOR 2A"/>
    <property type="match status" value="1"/>
</dbReference>
<dbReference type="InterPro" id="IPR007110">
    <property type="entry name" value="Ig-like_dom"/>
</dbReference>
<dbReference type="GO" id="GO:0000049">
    <property type="term" value="F:tRNA binding"/>
    <property type="evidence" value="ECO:0007669"/>
    <property type="project" value="TreeGrafter"/>
</dbReference>
<comment type="caution">
    <text evidence="10">The sequence shown here is derived from an EMBL/GenBank/DDBJ whole genome shotgun (WGS) entry which is preliminary data.</text>
</comment>
<dbReference type="InterPro" id="IPR011387">
    <property type="entry name" value="TIF2A"/>
</dbReference>
<keyword evidence="4" id="KW-0853">WD repeat</keyword>
<evidence type="ECO:0000256" key="4">
    <source>
        <dbReference type="ARBA" id="ARBA00022574"/>
    </source>
</evidence>
<dbReference type="InterPro" id="IPR015943">
    <property type="entry name" value="WD40/YVTN_repeat-like_dom_sf"/>
</dbReference>
<evidence type="ECO:0000313" key="10">
    <source>
        <dbReference type="EMBL" id="KAL0480058.1"/>
    </source>
</evidence>
<keyword evidence="3 10" id="KW-0396">Initiation factor</keyword>
<evidence type="ECO:0000256" key="7">
    <source>
        <dbReference type="ARBA" id="ARBA00022917"/>
    </source>
</evidence>
<evidence type="ECO:0000259" key="9">
    <source>
        <dbReference type="PROSITE" id="PS50835"/>
    </source>
</evidence>
<feature type="compositionally biased region" description="Polar residues" evidence="8">
    <location>
        <begin position="594"/>
        <end position="604"/>
    </location>
</feature>
<dbReference type="EMBL" id="JAOPGA020000623">
    <property type="protein sequence ID" value="KAL0480058.1"/>
    <property type="molecule type" value="Genomic_DNA"/>
</dbReference>
<reference evidence="10 11" key="1">
    <citation type="submission" date="2024-03" db="EMBL/GenBank/DDBJ databases">
        <title>The Acrasis kona genome and developmental transcriptomes reveal deep origins of eukaryotic multicellular pathways.</title>
        <authorList>
            <person name="Sheikh S."/>
            <person name="Fu C.-J."/>
            <person name="Brown M.W."/>
            <person name="Baldauf S.L."/>
        </authorList>
    </citation>
    <scope>NUCLEOTIDE SEQUENCE [LARGE SCALE GENOMIC DNA]</scope>
    <source>
        <strain evidence="10 11">ATCC MYA-3509</strain>
    </source>
</reference>
<dbReference type="Proteomes" id="UP001431209">
    <property type="component" value="Unassembled WGS sequence"/>
</dbReference>
<proteinExistence type="inferred from homology"/>
<sequence>MSQTNNKKPQQPAPIKTTSPNPEAIPLVPPPPVQFVLNTKQGIEVCSADANDVQGKQQVTVKTDSQLQCDQSCESLVYSQDGKYFVCCYKKHVEVIDTETKICIRRIEGENVSKSHFSPQNTFLVTLGKYTPNDPKGGNLAVWRLFEDVQQAPSTTTSTEEFTEAEQVKITAAPKNREQSRRSEAVARFVHKPTTDEFWPIVQWNGNETTCCALPLQGKLLFHDGKTMAPSTDPKLNHKINVTHFNMSSRGTLALYCREEKKQSQVLVLRHPYQQSNKSNISFNKAEDVVMKWNRIGSALLVHTTTQSDSEYSSYYGENQLYFMRANGTFTCNVVLKKEGPILDVAWSPKGNEFIVVYGFTPAKATLFNESTQEIFDFGTGARNRVSWSPSGKLVCLCGFGGMQGDMEFWERDKKRKIGQANAKEASVHGWSPCGRFFMTATVTPTLRVSNKYQLWKYNGVLQQERQFDTLYQAVWRPSLIGANEEIIDPNNSVRIPSPRGLQEGKSLMSQKKETEVKKAYVPPHMRSAGGGSGGGFQALSDDNDRSIYKRGGEEAPSRPNQPKKTTTNFVGAQKLELQSQQHYVPGFHVPVGASSSNQQSSGDDAQKKKRKRKKKPTGAAVVGSQEIAE</sequence>
<feature type="region of interest" description="Disordered" evidence="8">
    <location>
        <begin position="1"/>
        <end position="28"/>
    </location>
</feature>
<feature type="region of interest" description="Disordered" evidence="8">
    <location>
        <begin position="580"/>
        <end position="630"/>
    </location>
</feature>
<evidence type="ECO:0000256" key="5">
    <source>
        <dbReference type="ARBA" id="ARBA00022737"/>
    </source>
</evidence>
<dbReference type="Gene3D" id="2.130.10.10">
    <property type="entry name" value="YVTN repeat-like/Quinoprotein amine dehydrogenase"/>
    <property type="match status" value="2"/>
</dbReference>
<feature type="compositionally biased region" description="Basic residues" evidence="8">
    <location>
        <begin position="608"/>
        <end position="617"/>
    </location>
</feature>
<dbReference type="GO" id="GO:0043022">
    <property type="term" value="F:ribosome binding"/>
    <property type="evidence" value="ECO:0007669"/>
    <property type="project" value="TreeGrafter"/>
</dbReference>
<protein>
    <recommendedName>
        <fullName evidence="2">Eukaryotic translation initiation factor 2A</fullName>
    </recommendedName>
</protein>
<comment type="similarity">
    <text evidence="1">Belongs to the WD repeat EIF2A family.</text>
</comment>
<dbReference type="GO" id="GO:0022627">
    <property type="term" value="C:cytosolic small ribosomal subunit"/>
    <property type="evidence" value="ECO:0007669"/>
    <property type="project" value="TreeGrafter"/>
</dbReference>
<evidence type="ECO:0000256" key="2">
    <source>
        <dbReference type="ARBA" id="ARBA00013819"/>
    </source>
</evidence>
<dbReference type="Pfam" id="PF08662">
    <property type="entry name" value="eIF2A"/>
    <property type="match status" value="1"/>
</dbReference>
<accession>A0AAW2YSW9</accession>
<dbReference type="GO" id="GO:0003743">
    <property type="term" value="F:translation initiation factor activity"/>
    <property type="evidence" value="ECO:0007669"/>
    <property type="project" value="UniProtKB-KW"/>
</dbReference>
<evidence type="ECO:0000256" key="6">
    <source>
        <dbReference type="ARBA" id="ARBA00022845"/>
    </source>
</evidence>
<feature type="compositionally biased region" description="Basic and acidic residues" evidence="8">
    <location>
        <begin position="543"/>
        <end position="557"/>
    </location>
</feature>
<keyword evidence="11" id="KW-1185">Reference proteome</keyword>
<feature type="region of interest" description="Disordered" evidence="8">
    <location>
        <begin position="492"/>
        <end position="567"/>
    </location>
</feature>
<dbReference type="PANTHER" id="PTHR13227">
    <property type="entry name" value="EUKARYOTIC TRANSLATION INITIATION FACTOR 2A"/>
    <property type="match status" value="1"/>
</dbReference>
<name>A0AAW2YSW9_9EUKA</name>
<organism evidence="10 11">
    <name type="scientific">Acrasis kona</name>
    <dbReference type="NCBI Taxonomy" id="1008807"/>
    <lineage>
        <taxon>Eukaryota</taxon>
        <taxon>Discoba</taxon>
        <taxon>Heterolobosea</taxon>
        <taxon>Tetramitia</taxon>
        <taxon>Eutetramitia</taxon>
        <taxon>Acrasidae</taxon>
        <taxon>Acrasis</taxon>
    </lineage>
</organism>
<keyword evidence="6" id="KW-0810">Translation regulation</keyword>
<gene>
    <name evidence="10" type="ORF">AKO1_010905</name>
</gene>
<evidence type="ECO:0000313" key="11">
    <source>
        <dbReference type="Proteomes" id="UP001431209"/>
    </source>
</evidence>